<evidence type="ECO:0000313" key="2">
    <source>
        <dbReference type="EMBL" id="CAL1144893.1"/>
    </source>
</evidence>
<protein>
    <submittedName>
        <fullName evidence="3">Pentatricopeptide repeat-containing protein, chloroplastic</fullName>
    </submittedName>
</protein>
<dbReference type="AlphaFoldDB" id="A0A9P1FWT2"/>
<evidence type="ECO:0000313" key="1">
    <source>
        <dbReference type="EMBL" id="CAI3991518.1"/>
    </source>
</evidence>
<reference evidence="1" key="1">
    <citation type="submission" date="2022-10" db="EMBL/GenBank/DDBJ databases">
        <authorList>
            <person name="Chen Y."/>
            <person name="Dougan E. K."/>
            <person name="Chan C."/>
            <person name="Rhodes N."/>
            <person name="Thang M."/>
        </authorList>
    </citation>
    <scope>NUCLEOTIDE SEQUENCE</scope>
</reference>
<organism evidence="1">
    <name type="scientific">Cladocopium goreaui</name>
    <dbReference type="NCBI Taxonomy" id="2562237"/>
    <lineage>
        <taxon>Eukaryota</taxon>
        <taxon>Sar</taxon>
        <taxon>Alveolata</taxon>
        <taxon>Dinophyceae</taxon>
        <taxon>Suessiales</taxon>
        <taxon>Symbiodiniaceae</taxon>
        <taxon>Cladocopium</taxon>
    </lineage>
</organism>
<dbReference type="EMBL" id="CAMXCT030001601">
    <property type="protein sequence ID" value="CAL4778830.1"/>
    <property type="molecule type" value="Genomic_DNA"/>
</dbReference>
<comment type="caution">
    <text evidence="1">The sequence shown here is derived from an EMBL/GenBank/DDBJ whole genome shotgun (WGS) entry which is preliminary data.</text>
</comment>
<sequence length="62" mass="7078">MSTHSLTERYLAEDVYEDVLGMLENDDTLPPEKRIPHREVGLGGLRSQMIRGRGIRSHPFLS</sequence>
<proteinExistence type="predicted"/>
<dbReference type="Proteomes" id="UP001152797">
    <property type="component" value="Unassembled WGS sequence"/>
</dbReference>
<dbReference type="EMBL" id="CAMXCT020001601">
    <property type="protein sequence ID" value="CAL1144893.1"/>
    <property type="molecule type" value="Genomic_DNA"/>
</dbReference>
<evidence type="ECO:0000313" key="3">
    <source>
        <dbReference type="EMBL" id="CAL4778830.1"/>
    </source>
</evidence>
<reference evidence="2" key="2">
    <citation type="submission" date="2024-04" db="EMBL/GenBank/DDBJ databases">
        <authorList>
            <person name="Chen Y."/>
            <person name="Shah S."/>
            <person name="Dougan E. K."/>
            <person name="Thang M."/>
            <person name="Chan C."/>
        </authorList>
    </citation>
    <scope>NUCLEOTIDE SEQUENCE [LARGE SCALE GENOMIC DNA]</scope>
</reference>
<dbReference type="EMBL" id="CAMXCT010001601">
    <property type="protein sequence ID" value="CAI3991518.1"/>
    <property type="molecule type" value="Genomic_DNA"/>
</dbReference>
<keyword evidence="4" id="KW-1185">Reference proteome</keyword>
<name>A0A9P1FWT2_9DINO</name>
<accession>A0A9P1FWT2</accession>
<gene>
    <name evidence="1" type="ORF">C1SCF055_LOCUS18417</name>
</gene>
<evidence type="ECO:0000313" key="4">
    <source>
        <dbReference type="Proteomes" id="UP001152797"/>
    </source>
</evidence>